<keyword evidence="3" id="KW-1185">Reference proteome</keyword>
<dbReference type="PANTHER" id="PTHR31131:SF6">
    <property type="entry name" value="CASTOR ACT DOMAIN-CONTAINING PROTEIN"/>
    <property type="match status" value="1"/>
</dbReference>
<sequence>MKLKLYKDEYMVLKLKEPLATKIDGIYFYAQTDDEYSLVCKVKIDINHISNFEKEYRLIKIEGILDFGLVGIISKISTILAQNNISIFVISTYNTDYFMVKESALQKTIGLLKSNDYEVISE</sequence>
<dbReference type="PIRSF" id="PIRSF008459">
    <property type="entry name" value="UCP008459"/>
    <property type="match status" value="1"/>
</dbReference>
<evidence type="ECO:0000313" key="2">
    <source>
        <dbReference type="EMBL" id="BCR35710.1"/>
    </source>
</evidence>
<dbReference type="AlphaFoldDB" id="A0A7U9TJ12"/>
<evidence type="ECO:0000259" key="1">
    <source>
        <dbReference type="Pfam" id="PF13840"/>
    </source>
</evidence>
<dbReference type="RefSeq" id="WP_176238550.1">
    <property type="nucleotide sequence ID" value="NZ_AP024412.1"/>
</dbReference>
<name>A0A7U9TJ12_9MOLU</name>
<protein>
    <recommendedName>
        <fullName evidence="1">CASTOR ACT domain-containing protein</fullName>
    </recommendedName>
</protein>
<dbReference type="Pfam" id="PF13840">
    <property type="entry name" value="ACT_7"/>
    <property type="match status" value="1"/>
</dbReference>
<reference evidence="2" key="1">
    <citation type="submission" date="2021-01" db="EMBL/GenBank/DDBJ databases">
        <title>Draft genome sequence of Acholeplasmataceae bacterium strain Mahy22.</title>
        <authorList>
            <person name="Watanabe M."/>
            <person name="Kojima H."/>
            <person name="Fukui M."/>
        </authorList>
    </citation>
    <scope>NUCLEOTIDE SEQUENCE</scope>
    <source>
        <strain evidence="2">Mahy22</strain>
    </source>
</reference>
<evidence type="ECO:0000313" key="3">
    <source>
        <dbReference type="Proteomes" id="UP000620133"/>
    </source>
</evidence>
<dbReference type="InterPro" id="IPR027795">
    <property type="entry name" value="CASTOR_ACT_dom"/>
</dbReference>
<dbReference type="Gene3D" id="3.30.2130.10">
    <property type="entry name" value="VC0802-like"/>
    <property type="match status" value="1"/>
</dbReference>
<dbReference type="KEGG" id="manr:MPAN_006030"/>
<feature type="domain" description="CASTOR ACT" evidence="1">
    <location>
        <begin position="53"/>
        <end position="113"/>
    </location>
</feature>
<dbReference type="InterPro" id="IPR051719">
    <property type="entry name" value="CASTOR_mTORC1"/>
</dbReference>
<proteinExistence type="predicted"/>
<dbReference type="InterPro" id="IPR016540">
    <property type="entry name" value="UCP008459"/>
</dbReference>
<dbReference type="EMBL" id="AP024412">
    <property type="protein sequence ID" value="BCR35710.1"/>
    <property type="molecule type" value="Genomic_DNA"/>
</dbReference>
<accession>A0A7U9TJ12</accession>
<dbReference type="InterPro" id="IPR045865">
    <property type="entry name" value="ACT-like_dom_sf"/>
</dbReference>
<gene>
    <name evidence="2" type="ORF">MPAN_006030</name>
</gene>
<dbReference type="PANTHER" id="PTHR31131">
    <property type="entry name" value="CHROMOSOME 1, WHOLE GENOME SHOTGUN SEQUENCE"/>
    <property type="match status" value="1"/>
</dbReference>
<dbReference type="SUPFAM" id="SSF55021">
    <property type="entry name" value="ACT-like"/>
    <property type="match status" value="2"/>
</dbReference>
<organism evidence="2 3">
    <name type="scientific">Mariniplasma anaerobium</name>
    <dbReference type="NCBI Taxonomy" id="2735436"/>
    <lineage>
        <taxon>Bacteria</taxon>
        <taxon>Bacillati</taxon>
        <taxon>Mycoplasmatota</taxon>
        <taxon>Mollicutes</taxon>
        <taxon>Acholeplasmatales</taxon>
        <taxon>Acholeplasmataceae</taxon>
        <taxon>Mariniplasma</taxon>
    </lineage>
</organism>
<dbReference type="CDD" id="cd04868">
    <property type="entry name" value="ACT_AK-like"/>
    <property type="match status" value="1"/>
</dbReference>
<dbReference type="Proteomes" id="UP000620133">
    <property type="component" value="Chromosome"/>
</dbReference>